<dbReference type="GeneID" id="89923321"/>
<name>A0AAV9PKT2_9PEZI</name>
<accession>A0AAV9PKT2</accession>
<evidence type="ECO:0000313" key="1">
    <source>
        <dbReference type="EMBL" id="KAK5173293.1"/>
    </source>
</evidence>
<sequence length="112" mass="12910">MLDLMDPMFLVKFGSYPTKTHTPTVSRERIFEGHDMLAIFNHANRRRLNFSYLRMGFRRGTNVGYDFVSFDDPNEDASACLPGHGWTRLAESTYGVCQGQDGCIEKRPDRRD</sequence>
<dbReference type="EMBL" id="JAVRRT010000003">
    <property type="protein sequence ID" value="KAK5173293.1"/>
    <property type="molecule type" value="Genomic_DNA"/>
</dbReference>
<comment type="caution">
    <text evidence="1">The sequence shown here is derived from an EMBL/GenBank/DDBJ whole genome shotgun (WGS) entry which is preliminary data.</text>
</comment>
<proteinExistence type="predicted"/>
<gene>
    <name evidence="1" type="ORF">LTR77_001974</name>
</gene>
<keyword evidence="2" id="KW-1185">Reference proteome</keyword>
<reference evidence="1 2" key="1">
    <citation type="submission" date="2023-08" db="EMBL/GenBank/DDBJ databases">
        <title>Black Yeasts Isolated from many extreme environments.</title>
        <authorList>
            <person name="Coleine C."/>
            <person name="Stajich J.E."/>
            <person name="Selbmann L."/>
        </authorList>
    </citation>
    <scope>NUCLEOTIDE SEQUENCE [LARGE SCALE GENOMIC DNA]</scope>
    <source>
        <strain evidence="1 2">CCFEE 5935</strain>
    </source>
</reference>
<organism evidence="1 2">
    <name type="scientific">Saxophila tyrrhenica</name>
    <dbReference type="NCBI Taxonomy" id="1690608"/>
    <lineage>
        <taxon>Eukaryota</taxon>
        <taxon>Fungi</taxon>
        <taxon>Dikarya</taxon>
        <taxon>Ascomycota</taxon>
        <taxon>Pezizomycotina</taxon>
        <taxon>Dothideomycetes</taxon>
        <taxon>Dothideomycetidae</taxon>
        <taxon>Mycosphaerellales</taxon>
        <taxon>Extremaceae</taxon>
        <taxon>Saxophila</taxon>
    </lineage>
</organism>
<dbReference type="Proteomes" id="UP001337655">
    <property type="component" value="Unassembled WGS sequence"/>
</dbReference>
<evidence type="ECO:0008006" key="3">
    <source>
        <dbReference type="Google" id="ProtNLM"/>
    </source>
</evidence>
<dbReference type="AlphaFoldDB" id="A0AAV9PKT2"/>
<protein>
    <recommendedName>
        <fullName evidence="3">Mei2-like C-terminal RNA recognition motif domain-containing protein</fullName>
    </recommendedName>
</protein>
<evidence type="ECO:0000313" key="2">
    <source>
        <dbReference type="Proteomes" id="UP001337655"/>
    </source>
</evidence>
<dbReference type="RefSeq" id="XP_064661988.1">
    <property type="nucleotide sequence ID" value="XM_064799233.1"/>
</dbReference>